<sequence>MLYQFESPAARLCVNIKVDQIRNTVIPKTSSFLSAACFLGAKQLKASAEVSAFIGNDVTMPCQLIQQPENTNITQVQWTLLQPEQEGVPLIVYNSQLGLNIPNSPLSQRVKLAGQSLIIKAVEMEDAGLYTCSISAFPSGKFERITKLVVEVQTILKCTSSSADKHKETQDVTLQMKILFYITHYNSYIFIAMDT</sequence>
<evidence type="ECO:0000259" key="7">
    <source>
        <dbReference type="PROSITE" id="PS50835"/>
    </source>
</evidence>
<proteinExistence type="predicted"/>
<dbReference type="GO" id="GO:0007157">
    <property type="term" value="P:heterophilic cell-cell adhesion via plasma membrane cell adhesion molecules"/>
    <property type="evidence" value="ECO:0007669"/>
    <property type="project" value="TreeGrafter"/>
</dbReference>
<protein>
    <recommendedName>
        <fullName evidence="7">Ig-like domain-containing protein</fullName>
    </recommendedName>
</protein>
<accession>A0A3B4H882</accession>
<keyword evidence="6" id="KW-0325">Glycoprotein</keyword>
<comment type="subcellular location">
    <subcellularLocation>
        <location evidence="1">Membrane</location>
    </subcellularLocation>
</comment>
<evidence type="ECO:0000313" key="8">
    <source>
        <dbReference type="Ensembl" id="ENSPNYP00000029606.1"/>
    </source>
</evidence>
<dbReference type="InterPro" id="IPR036179">
    <property type="entry name" value="Ig-like_dom_sf"/>
</dbReference>
<dbReference type="InterPro" id="IPR007110">
    <property type="entry name" value="Ig-like_dom"/>
</dbReference>
<dbReference type="GO" id="GO:0007156">
    <property type="term" value="P:homophilic cell adhesion via plasma membrane adhesion molecules"/>
    <property type="evidence" value="ECO:0007669"/>
    <property type="project" value="TreeGrafter"/>
</dbReference>
<evidence type="ECO:0000256" key="4">
    <source>
        <dbReference type="ARBA" id="ARBA00023136"/>
    </source>
</evidence>
<dbReference type="GeneTree" id="ENSGT01030000234778"/>
<dbReference type="SMART" id="SM00409">
    <property type="entry name" value="IG"/>
    <property type="match status" value="1"/>
</dbReference>
<dbReference type="InterPro" id="IPR013783">
    <property type="entry name" value="Ig-like_fold"/>
</dbReference>
<dbReference type="InterPro" id="IPR003599">
    <property type="entry name" value="Ig_sub"/>
</dbReference>
<evidence type="ECO:0000256" key="5">
    <source>
        <dbReference type="ARBA" id="ARBA00023157"/>
    </source>
</evidence>
<keyword evidence="5" id="KW-1015">Disulfide bond</keyword>
<organism evidence="8">
    <name type="scientific">Pundamilia nyererei</name>
    <dbReference type="NCBI Taxonomy" id="303518"/>
    <lineage>
        <taxon>Eukaryota</taxon>
        <taxon>Metazoa</taxon>
        <taxon>Chordata</taxon>
        <taxon>Craniata</taxon>
        <taxon>Vertebrata</taxon>
        <taxon>Euteleostomi</taxon>
        <taxon>Actinopterygii</taxon>
        <taxon>Neopterygii</taxon>
        <taxon>Teleostei</taxon>
        <taxon>Neoteleostei</taxon>
        <taxon>Acanthomorphata</taxon>
        <taxon>Ovalentaria</taxon>
        <taxon>Cichlomorphae</taxon>
        <taxon>Cichliformes</taxon>
        <taxon>Cichlidae</taxon>
        <taxon>African cichlids</taxon>
        <taxon>Pseudocrenilabrinae</taxon>
        <taxon>Haplochromini</taxon>
        <taxon>Pundamilia</taxon>
    </lineage>
</organism>
<dbReference type="Gene3D" id="2.60.40.10">
    <property type="entry name" value="Immunoglobulins"/>
    <property type="match status" value="1"/>
</dbReference>
<feature type="domain" description="Ig-like" evidence="7">
    <location>
        <begin position="27"/>
        <end position="150"/>
    </location>
</feature>
<evidence type="ECO:0000256" key="1">
    <source>
        <dbReference type="ARBA" id="ARBA00004370"/>
    </source>
</evidence>
<dbReference type="SUPFAM" id="SSF48726">
    <property type="entry name" value="Immunoglobulin"/>
    <property type="match status" value="1"/>
</dbReference>
<keyword evidence="3" id="KW-0677">Repeat</keyword>
<evidence type="ECO:0000256" key="6">
    <source>
        <dbReference type="ARBA" id="ARBA00023180"/>
    </source>
</evidence>
<name>A0A3B4H882_9CICH</name>
<dbReference type="STRING" id="303518.ENSPNYP00000029606"/>
<evidence type="ECO:0000256" key="3">
    <source>
        <dbReference type="ARBA" id="ARBA00022737"/>
    </source>
</evidence>
<dbReference type="InterPro" id="IPR051427">
    <property type="entry name" value="Nectin/Nectin-like"/>
</dbReference>
<dbReference type="AlphaFoldDB" id="A0A3B4H882"/>
<dbReference type="PROSITE" id="PS50835">
    <property type="entry name" value="IG_LIKE"/>
    <property type="match status" value="1"/>
</dbReference>
<keyword evidence="2" id="KW-0732">Signal</keyword>
<keyword evidence="4" id="KW-0472">Membrane</keyword>
<evidence type="ECO:0000256" key="2">
    <source>
        <dbReference type="ARBA" id="ARBA00022729"/>
    </source>
</evidence>
<dbReference type="PANTHER" id="PTHR23277">
    <property type="entry name" value="NECTIN-RELATED"/>
    <property type="match status" value="1"/>
</dbReference>
<dbReference type="Ensembl" id="ENSPNYT00000030323.1">
    <property type="protein sequence ID" value="ENSPNYP00000029606.1"/>
    <property type="gene ID" value="ENSPNYG00000022308.1"/>
</dbReference>
<dbReference type="PANTHER" id="PTHR23277:SF109">
    <property type="entry name" value="POLIOVIRUS RECEPTOR"/>
    <property type="match status" value="1"/>
</dbReference>
<dbReference type="GO" id="GO:0016020">
    <property type="term" value="C:membrane"/>
    <property type="evidence" value="ECO:0007669"/>
    <property type="project" value="UniProtKB-SubCell"/>
</dbReference>
<reference evidence="8" key="1">
    <citation type="submission" date="2023-09" db="UniProtKB">
        <authorList>
            <consortium name="Ensembl"/>
        </authorList>
    </citation>
    <scope>IDENTIFICATION</scope>
</reference>
<dbReference type="InterPro" id="IPR013106">
    <property type="entry name" value="Ig_V-set"/>
</dbReference>
<dbReference type="Pfam" id="PF07686">
    <property type="entry name" value="V-set"/>
    <property type="match status" value="1"/>
</dbReference>
<dbReference type="GO" id="GO:0005912">
    <property type="term" value="C:adherens junction"/>
    <property type="evidence" value="ECO:0007669"/>
    <property type="project" value="TreeGrafter"/>
</dbReference>